<sequence length="761" mass="87302">MAGSNPYKNFYNYVLRTPLLSLDWYKTFTSKKTIPDEDFKKAFNDPVIKEALFLASPSLSMEITRWVDGEQTDNKKIEKLKFSMLKYLTRMSSRCTPFGLFAGCSVGRFDVQTNTVLKEVDKNRRHTRLDMNYLVALSQDLVKRPEIKHQLLFFPNTSIYKAGKQLRYVEYEYINSKRHHNIVAVDDTEYLDLVLVKANKGALLLDLVNMLVSDEITTQEASSYIEELVDSQLLISELEPSVSGSEFLEQICSVLKKLHNTKDVLCTLQEAGKKMLLIDSTMGNDPDEYLNLTESLRELGTDFDLKFMFQTDVALGVKANTLDEAIIDDVKKGLILLNRISIPPQETFLSKFKEAFYERYEEREVPLATALDVEIGLGYVQNQGSGDINPLVDGIILPERDSRQSIVDVKWTTINSIFQKKLNKAFRENSYTITLSDNDFQEYEAEWDDLPDTMSCMLEIIIENGRQKIKFSGGGGSSAANLLGRFCHGDKELHDYTMEIIGAETKINADKILAEIVHLPESRVGNILMRPDFREYEIPYLAKSVKSKPFQLTLDDLMISIKNNAIMLRSKKYNKQVIPHLTNAHNYSRDSLPIYHFLADMQTQGFRSGIGINLSPFAENFEFLPRIEYHNLILQNATWHLRKNHISGLLKIRNNDGQLTEELASFRKTLKIPKFAMLADGDNELLVNFQNLTSVRMFLDTVEKRTDFKLTEFLFTEEGIVKNKTEYYTNQVIVSFFNEEKLGYDINKDKAKKGAEELHFG</sequence>
<dbReference type="EMBL" id="RBCJ01000002">
    <property type="protein sequence ID" value="RKN80848.1"/>
    <property type="molecule type" value="Genomic_DNA"/>
</dbReference>
<evidence type="ECO:0000313" key="3">
    <source>
        <dbReference type="Proteomes" id="UP000276603"/>
    </source>
</evidence>
<gene>
    <name evidence="2" type="ORF">D7Z94_07750</name>
</gene>
<proteinExistence type="predicted"/>
<dbReference type="Proteomes" id="UP000276603">
    <property type="component" value="Unassembled WGS sequence"/>
</dbReference>
<protein>
    <recommendedName>
        <fullName evidence="1">Lantibiotic dehydratase N-terminal domain-containing protein</fullName>
    </recommendedName>
</protein>
<organism evidence="2 3">
    <name type="scientific">Ulvibacterium marinum</name>
    <dbReference type="NCBI Taxonomy" id="2419782"/>
    <lineage>
        <taxon>Bacteria</taxon>
        <taxon>Pseudomonadati</taxon>
        <taxon>Bacteroidota</taxon>
        <taxon>Flavobacteriia</taxon>
        <taxon>Flavobacteriales</taxon>
        <taxon>Flavobacteriaceae</taxon>
        <taxon>Ulvibacterium</taxon>
    </lineage>
</organism>
<dbReference type="InterPro" id="IPR006827">
    <property type="entry name" value="Lant_deHydtase_N"/>
</dbReference>
<dbReference type="AlphaFoldDB" id="A0A3B0C8V3"/>
<accession>A0A3B0C8V3</accession>
<dbReference type="Pfam" id="PF04738">
    <property type="entry name" value="Lant_dehydr_N"/>
    <property type="match status" value="1"/>
</dbReference>
<reference evidence="2 3" key="1">
    <citation type="submission" date="2018-10" db="EMBL/GenBank/DDBJ databases">
        <title>Ulvibacterium marinum gen. nov., sp. nov., a novel marine bacterium of the family Flavobacteriaceae, isolated from a culture of the green alga Ulva prolifera.</title>
        <authorList>
            <person name="Zhang Z."/>
        </authorList>
    </citation>
    <scope>NUCLEOTIDE SEQUENCE [LARGE SCALE GENOMIC DNA]</scope>
    <source>
        <strain evidence="2 3">CCMM003</strain>
    </source>
</reference>
<keyword evidence="3" id="KW-1185">Reference proteome</keyword>
<evidence type="ECO:0000259" key="1">
    <source>
        <dbReference type="Pfam" id="PF04738"/>
    </source>
</evidence>
<evidence type="ECO:0000313" key="2">
    <source>
        <dbReference type="EMBL" id="RKN80848.1"/>
    </source>
</evidence>
<name>A0A3B0C8V3_9FLAO</name>
<feature type="domain" description="Lantibiotic dehydratase N-terminal" evidence="1">
    <location>
        <begin position="45"/>
        <end position="696"/>
    </location>
</feature>
<comment type="caution">
    <text evidence="2">The sequence shown here is derived from an EMBL/GenBank/DDBJ whole genome shotgun (WGS) entry which is preliminary data.</text>
</comment>